<sequence length="36" mass="3905">MGLLYIICLPNTVSSETINNAFAGAQVLHTNNRSKL</sequence>
<reference evidence="1" key="1">
    <citation type="submission" date="2014-11" db="EMBL/GenBank/DDBJ databases">
        <authorList>
            <person name="Amaro Gonzalez C."/>
        </authorList>
    </citation>
    <scope>NUCLEOTIDE SEQUENCE</scope>
</reference>
<proteinExistence type="predicted"/>
<protein>
    <submittedName>
        <fullName evidence="1">Uncharacterized protein</fullName>
    </submittedName>
</protein>
<name>A0A0E9S9Z3_ANGAN</name>
<reference evidence="1" key="2">
    <citation type="journal article" date="2015" name="Fish Shellfish Immunol.">
        <title>Early steps in the European eel (Anguilla anguilla)-Vibrio vulnificus interaction in the gills: Role of the RtxA13 toxin.</title>
        <authorList>
            <person name="Callol A."/>
            <person name="Pajuelo D."/>
            <person name="Ebbesson L."/>
            <person name="Teles M."/>
            <person name="MacKenzie S."/>
            <person name="Amaro C."/>
        </authorList>
    </citation>
    <scope>NUCLEOTIDE SEQUENCE</scope>
</reference>
<evidence type="ECO:0000313" key="1">
    <source>
        <dbReference type="EMBL" id="JAH38047.1"/>
    </source>
</evidence>
<dbReference type="AlphaFoldDB" id="A0A0E9S9Z3"/>
<dbReference type="EMBL" id="GBXM01070530">
    <property type="protein sequence ID" value="JAH38047.1"/>
    <property type="molecule type" value="Transcribed_RNA"/>
</dbReference>
<organism evidence="1">
    <name type="scientific">Anguilla anguilla</name>
    <name type="common">European freshwater eel</name>
    <name type="synonym">Muraena anguilla</name>
    <dbReference type="NCBI Taxonomy" id="7936"/>
    <lineage>
        <taxon>Eukaryota</taxon>
        <taxon>Metazoa</taxon>
        <taxon>Chordata</taxon>
        <taxon>Craniata</taxon>
        <taxon>Vertebrata</taxon>
        <taxon>Euteleostomi</taxon>
        <taxon>Actinopterygii</taxon>
        <taxon>Neopterygii</taxon>
        <taxon>Teleostei</taxon>
        <taxon>Anguilliformes</taxon>
        <taxon>Anguillidae</taxon>
        <taxon>Anguilla</taxon>
    </lineage>
</organism>
<accession>A0A0E9S9Z3</accession>